<accession>A0ABT0PVM9</accession>
<dbReference type="RefSeq" id="WP_249658594.1">
    <property type="nucleotide sequence ID" value="NZ_JAMFMA010000004.1"/>
</dbReference>
<evidence type="ECO:0000256" key="1">
    <source>
        <dbReference type="ARBA" id="ARBA00023015"/>
    </source>
</evidence>
<evidence type="ECO:0000313" key="6">
    <source>
        <dbReference type="Proteomes" id="UP001203607"/>
    </source>
</evidence>
<keyword evidence="2" id="KW-0238">DNA-binding</keyword>
<dbReference type="Proteomes" id="UP001203607">
    <property type="component" value="Unassembled WGS sequence"/>
</dbReference>
<dbReference type="InterPro" id="IPR000843">
    <property type="entry name" value="HTH_LacI"/>
</dbReference>
<dbReference type="PROSITE" id="PS50932">
    <property type="entry name" value="HTH_LACI_2"/>
    <property type="match status" value="1"/>
</dbReference>
<keyword evidence="3" id="KW-0804">Transcription</keyword>
<dbReference type="SUPFAM" id="SSF47413">
    <property type="entry name" value="lambda repressor-like DNA-binding domains"/>
    <property type="match status" value="1"/>
</dbReference>
<reference evidence="5 6" key="1">
    <citation type="submission" date="2022-05" db="EMBL/GenBank/DDBJ databases">
        <authorList>
            <person name="Park J.-S."/>
        </authorList>
    </citation>
    <scope>NUCLEOTIDE SEQUENCE [LARGE SCALE GENOMIC DNA]</scope>
    <source>
        <strain evidence="5 6">2012CJ35-5</strain>
    </source>
</reference>
<dbReference type="SUPFAM" id="SSF53822">
    <property type="entry name" value="Periplasmic binding protein-like I"/>
    <property type="match status" value="1"/>
</dbReference>
<proteinExistence type="predicted"/>
<dbReference type="Gene3D" id="1.10.260.40">
    <property type="entry name" value="lambda repressor-like DNA-binding domains"/>
    <property type="match status" value="1"/>
</dbReference>
<dbReference type="SMART" id="SM00354">
    <property type="entry name" value="HTH_LACI"/>
    <property type="match status" value="1"/>
</dbReference>
<evidence type="ECO:0000313" key="5">
    <source>
        <dbReference type="EMBL" id="MCL6275410.1"/>
    </source>
</evidence>
<evidence type="ECO:0000256" key="3">
    <source>
        <dbReference type="ARBA" id="ARBA00023163"/>
    </source>
</evidence>
<feature type="domain" description="HTH lacI-type" evidence="4">
    <location>
        <begin position="27"/>
        <end position="81"/>
    </location>
</feature>
<dbReference type="EMBL" id="JAMFMA010000004">
    <property type="protein sequence ID" value="MCL6275410.1"/>
    <property type="molecule type" value="Genomic_DNA"/>
</dbReference>
<comment type="caution">
    <text evidence="5">The sequence shown here is derived from an EMBL/GenBank/DDBJ whole genome shotgun (WGS) entry which is preliminary data.</text>
</comment>
<dbReference type="Pfam" id="PF13377">
    <property type="entry name" value="Peripla_BP_3"/>
    <property type="match status" value="1"/>
</dbReference>
<dbReference type="CDD" id="cd06267">
    <property type="entry name" value="PBP1_LacI_sugar_binding-like"/>
    <property type="match status" value="1"/>
</dbReference>
<keyword evidence="1" id="KW-0805">Transcription regulation</keyword>
<dbReference type="CDD" id="cd01392">
    <property type="entry name" value="HTH_LacI"/>
    <property type="match status" value="1"/>
</dbReference>
<sequence length="356" mass="40324">MMTVNYLECSREHFIFIRPKTVMGDTITIKDVARELGIHHVTVSRALRNTGAVKEETRVLIKKKALELGYKPNRLARDFRNKRSNVLAVVVPDLRPYFFSKFVSDFMETAKEAGYSVMIFQSGEKPGMEKDIIDSLIGYRVAGVVASVTKDTVQESHFDLLKEEGIPYVFFDRAPEETQASQVLVDNFKGAYDAVTAMIASGKKRIAYISTHYRHQIFRDRLAGYKQALRDHKIEISPDWIIEGGFFMKDGMEHAKQLMQLEHCPDGILAVRDEIAIGVIKYLKTSAYSIPEDIAVIGFDNDPMGIACEPELTTVQQSIPCMVGNSFELLLQQIKQSTILFDKKIIEPKIIYRGTV</sequence>
<dbReference type="InterPro" id="IPR010982">
    <property type="entry name" value="Lambda_DNA-bd_dom_sf"/>
</dbReference>
<dbReference type="Pfam" id="PF00356">
    <property type="entry name" value="LacI"/>
    <property type="match status" value="1"/>
</dbReference>
<organism evidence="5 6">
    <name type="scientific">Flagellimonas spongiicola</name>
    <dbReference type="NCBI Taxonomy" id="2942208"/>
    <lineage>
        <taxon>Bacteria</taxon>
        <taxon>Pseudomonadati</taxon>
        <taxon>Bacteroidota</taxon>
        <taxon>Flavobacteriia</taxon>
        <taxon>Flavobacteriales</taxon>
        <taxon>Flavobacteriaceae</taxon>
        <taxon>Flagellimonas</taxon>
    </lineage>
</organism>
<dbReference type="PANTHER" id="PTHR30146:SF109">
    <property type="entry name" value="HTH-TYPE TRANSCRIPTIONAL REGULATOR GALS"/>
    <property type="match status" value="1"/>
</dbReference>
<keyword evidence="6" id="KW-1185">Reference proteome</keyword>
<dbReference type="InterPro" id="IPR046335">
    <property type="entry name" value="LacI/GalR-like_sensor"/>
</dbReference>
<gene>
    <name evidence="5" type="ORF">M3P19_15450</name>
</gene>
<evidence type="ECO:0000259" key="4">
    <source>
        <dbReference type="PROSITE" id="PS50932"/>
    </source>
</evidence>
<dbReference type="Gene3D" id="3.40.50.2300">
    <property type="match status" value="2"/>
</dbReference>
<evidence type="ECO:0000256" key="2">
    <source>
        <dbReference type="ARBA" id="ARBA00023125"/>
    </source>
</evidence>
<dbReference type="PANTHER" id="PTHR30146">
    <property type="entry name" value="LACI-RELATED TRANSCRIPTIONAL REPRESSOR"/>
    <property type="match status" value="1"/>
</dbReference>
<name>A0ABT0PVM9_9FLAO</name>
<protein>
    <submittedName>
        <fullName evidence="5">LacI family transcriptional regulator</fullName>
    </submittedName>
</protein>
<dbReference type="InterPro" id="IPR028082">
    <property type="entry name" value="Peripla_BP_I"/>
</dbReference>